<sequence>MKLPESFSQSLETGLQLRHQQGQYFRMSGPANELGLIDFGSNDSLCLRENGSVRKAFLSELQETPNFHIGAGGSRILDGSNNHVVRLERFLADYHGAEEGLLFNSGYEANVAIFSTLPQRGDVIVHDALIHASIRDGIRAGRASIVKSFEHNDLESLDRVLEDVKNASQAILEGHRTVFIAIESFYSMEGDIAPMVEVLAHVKHALPTGNSVIIIDEAHSTGLIGPGGSGYIRHLGLEKECIIQMQSYAKAAGALGANYARNFIYSTGPLFPTVAAIRASVNTLRGSEGGQLRQQLQARIKLFFDLVIQHPKFEIIQSSGVLKFPTLGNQTLDRCYIPIIPILTGTGLCHKLRQWLRQQGFLTHALRFPVVLEERIRFIMHVNNTPDDIRAFVRDLMEWGEKNVTAIARAQV</sequence>
<organism evidence="6 7">
    <name type="scientific">Botrytis paeoniae</name>
    <dbReference type="NCBI Taxonomy" id="278948"/>
    <lineage>
        <taxon>Eukaryota</taxon>
        <taxon>Fungi</taxon>
        <taxon>Dikarya</taxon>
        <taxon>Ascomycota</taxon>
        <taxon>Pezizomycotina</taxon>
        <taxon>Leotiomycetes</taxon>
        <taxon>Helotiales</taxon>
        <taxon>Sclerotiniaceae</taxon>
        <taxon>Botrytis</taxon>
    </lineage>
</organism>
<evidence type="ECO:0000256" key="3">
    <source>
        <dbReference type="ARBA" id="ARBA00022679"/>
    </source>
</evidence>
<dbReference type="InterPro" id="IPR015424">
    <property type="entry name" value="PyrdxlP-dep_Trfase"/>
</dbReference>
<protein>
    <recommendedName>
        <fullName evidence="5">Aminotransferase class I/classII large domain-containing protein</fullName>
    </recommendedName>
</protein>
<dbReference type="InterPro" id="IPR015421">
    <property type="entry name" value="PyrdxlP-dep_Trfase_major"/>
</dbReference>
<comment type="caution">
    <text evidence="6">The sequence shown here is derived from an EMBL/GenBank/DDBJ whole genome shotgun (WGS) entry which is preliminary data.</text>
</comment>
<dbReference type="InterPro" id="IPR015422">
    <property type="entry name" value="PyrdxlP-dep_Trfase_small"/>
</dbReference>
<dbReference type="EMBL" id="PQXI01000554">
    <property type="protein sequence ID" value="TGO15571.1"/>
    <property type="molecule type" value="Genomic_DNA"/>
</dbReference>
<comment type="cofactor">
    <cofactor evidence="1">
        <name>pyridoxal 5'-phosphate</name>
        <dbReference type="ChEBI" id="CHEBI:597326"/>
    </cofactor>
</comment>
<gene>
    <name evidence="6" type="ORF">BPAE_0556g00020</name>
</gene>
<accession>A0A4Z1F255</accession>
<evidence type="ECO:0000256" key="4">
    <source>
        <dbReference type="ARBA" id="ARBA00022898"/>
    </source>
</evidence>
<evidence type="ECO:0000259" key="5">
    <source>
        <dbReference type="Pfam" id="PF00155"/>
    </source>
</evidence>
<dbReference type="GO" id="GO:0030170">
    <property type="term" value="F:pyridoxal phosphate binding"/>
    <property type="evidence" value="ECO:0007669"/>
    <property type="project" value="InterPro"/>
</dbReference>
<dbReference type="AlphaFoldDB" id="A0A4Z1F255"/>
<dbReference type="InterPro" id="IPR004839">
    <property type="entry name" value="Aminotransferase_I/II_large"/>
</dbReference>
<reference evidence="6 7" key="1">
    <citation type="submission" date="2017-12" db="EMBL/GenBank/DDBJ databases">
        <title>Comparative genomics of Botrytis spp.</title>
        <authorList>
            <person name="Valero-Jimenez C.A."/>
            <person name="Tapia P."/>
            <person name="Veloso J."/>
            <person name="Silva-Moreno E."/>
            <person name="Staats M."/>
            <person name="Valdes J.H."/>
            <person name="Van Kan J.A.L."/>
        </authorList>
    </citation>
    <scope>NUCLEOTIDE SEQUENCE [LARGE SCALE GENOMIC DNA]</scope>
    <source>
        <strain evidence="6 7">Bp0003</strain>
    </source>
</reference>
<proteinExistence type="inferred from homology"/>
<evidence type="ECO:0000313" key="6">
    <source>
        <dbReference type="EMBL" id="TGO15571.1"/>
    </source>
</evidence>
<evidence type="ECO:0000256" key="1">
    <source>
        <dbReference type="ARBA" id="ARBA00001933"/>
    </source>
</evidence>
<dbReference type="Gene3D" id="3.40.640.10">
    <property type="entry name" value="Type I PLP-dependent aspartate aminotransferase-like (Major domain)"/>
    <property type="match status" value="1"/>
</dbReference>
<dbReference type="Gene3D" id="3.90.1150.10">
    <property type="entry name" value="Aspartate Aminotransferase, domain 1"/>
    <property type="match status" value="1"/>
</dbReference>
<comment type="similarity">
    <text evidence="2">Belongs to the class-II pyridoxal-phosphate-dependent aminotransferase family. BioF subfamily.</text>
</comment>
<evidence type="ECO:0000256" key="2">
    <source>
        <dbReference type="ARBA" id="ARBA00010008"/>
    </source>
</evidence>
<dbReference type="SUPFAM" id="SSF53383">
    <property type="entry name" value="PLP-dependent transferases"/>
    <property type="match status" value="1"/>
</dbReference>
<keyword evidence="4" id="KW-0663">Pyridoxal phosphate</keyword>
<dbReference type="PANTHER" id="PTHR13693:SF77">
    <property type="entry name" value="8-AMINO-7-OXONONANOATE SYNTHASE"/>
    <property type="match status" value="1"/>
</dbReference>
<dbReference type="Pfam" id="PF00155">
    <property type="entry name" value="Aminotran_1_2"/>
    <property type="match status" value="1"/>
</dbReference>
<dbReference type="Proteomes" id="UP000297910">
    <property type="component" value="Unassembled WGS sequence"/>
</dbReference>
<dbReference type="GO" id="GO:0016740">
    <property type="term" value="F:transferase activity"/>
    <property type="evidence" value="ECO:0007669"/>
    <property type="project" value="UniProtKB-KW"/>
</dbReference>
<dbReference type="GO" id="GO:0009102">
    <property type="term" value="P:biotin biosynthetic process"/>
    <property type="evidence" value="ECO:0007669"/>
    <property type="project" value="TreeGrafter"/>
</dbReference>
<evidence type="ECO:0000313" key="7">
    <source>
        <dbReference type="Proteomes" id="UP000297910"/>
    </source>
</evidence>
<dbReference type="PANTHER" id="PTHR13693">
    <property type="entry name" value="CLASS II AMINOTRANSFERASE/8-AMINO-7-OXONONANOATE SYNTHASE"/>
    <property type="match status" value="1"/>
</dbReference>
<feature type="domain" description="Aminotransferase class I/classII large" evidence="5">
    <location>
        <begin position="36"/>
        <end position="394"/>
    </location>
</feature>
<dbReference type="InterPro" id="IPR050087">
    <property type="entry name" value="AON_synthase_class-II"/>
</dbReference>
<keyword evidence="3" id="KW-0808">Transferase</keyword>
<keyword evidence="7" id="KW-1185">Reference proteome</keyword>
<name>A0A4Z1F255_9HELO</name>